<proteinExistence type="predicted"/>
<accession>A0ABD3XSB4</accession>
<feature type="domain" description="DZIP3-like HEPN" evidence="1">
    <location>
        <begin position="56"/>
        <end position="175"/>
    </location>
</feature>
<dbReference type="AlphaFoldDB" id="A0ABD3XSB4"/>
<dbReference type="InterPro" id="IPR041249">
    <property type="entry name" value="HEPN_DZIP3"/>
</dbReference>
<comment type="caution">
    <text evidence="2">The sequence shown here is derived from an EMBL/GenBank/DDBJ whole genome shotgun (WGS) entry which is preliminary data.</text>
</comment>
<feature type="non-terminal residue" evidence="2">
    <location>
        <position position="1"/>
    </location>
</feature>
<evidence type="ECO:0000259" key="1">
    <source>
        <dbReference type="Pfam" id="PF18738"/>
    </source>
</evidence>
<reference evidence="2 3" key="1">
    <citation type="submission" date="2024-11" db="EMBL/GenBank/DDBJ databases">
        <title>Chromosome-level genome assembly of the freshwater bivalve Anodonta woodiana.</title>
        <authorList>
            <person name="Chen X."/>
        </authorList>
    </citation>
    <scope>NUCLEOTIDE SEQUENCE [LARGE SCALE GENOMIC DNA]</scope>
    <source>
        <strain evidence="2">MN2024</strain>
        <tissue evidence="2">Gills</tissue>
    </source>
</reference>
<dbReference type="Pfam" id="PF18738">
    <property type="entry name" value="HEPN_DZIP3"/>
    <property type="match status" value="1"/>
</dbReference>
<sequence length="191" mass="21675">GQDSDAPISPEHMNHARLYVALVTVCTNALREILLTHVPNPHSNIYQAIQAKKADLTQKRQTGRGQCQNALLNSDQIQVVFSDPFGRYVASVDQFDISLLYILIRNVSTVSAPLMGWGRDPREQPSRDKCIGASVERIRLYRNKIGHSMDGKMIKVDFDEYWSKIDAVLDDIEVKLGITGYRAYLETQRRQ</sequence>
<dbReference type="EMBL" id="JBJQND010000001">
    <property type="protein sequence ID" value="KAL3889112.1"/>
    <property type="molecule type" value="Genomic_DNA"/>
</dbReference>
<protein>
    <recommendedName>
        <fullName evidence="1">DZIP3-like HEPN domain-containing protein</fullName>
    </recommendedName>
</protein>
<organism evidence="2 3">
    <name type="scientific">Sinanodonta woodiana</name>
    <name type="common">Chinese pond mussel</name>
    <name type="synonym">Anodonta woodiana</name>
    <dbReference type="NCBI Taxonomy" id="1069815"/>
    <lineage>
        <taxon>Eukaryota</taxon>
        <taxon>Metazoa</taxon>
        <taxon>Spiralia</taxon>
        <taxon>Lophotrochozoa</taxon>
        <taxon>Mollusca</taxon>
        <taxon>Bivalvia</taxon>
        <taxon>Autobranchia</taxon>
        <taxon>Heteroconchia</taxon>
        <taxon>Palaeoheterodonta</taxon>
        <taxon>Unionida</taxon>
        <taxon>Unionoidea</taxon>
        <taxon>Unionidae</taxon>
        <taxon>Unioninae</taxon>
        <taxon>Sinanodonta</taxon>
    </lineage>
</organism>
<feature type="non-terminal residue" evidence="2">
    <location>
        <position position="191"/>
    </location>
</feature>
<evidence type="ECO:0000313" key="2">
    <source>
        <dbReference type="EMBL" id="KAL3889112.1"/>
    </source>
</evidence>
<gene>
    <name evidence="2" type="ORF">ACJMK2_001467</name>
</gene>
<evidence type="ECO:0000313" key="3">
    <source>
        <dbReference type="Proteomes" id="UP001634394"/>
    </source>
</evidence>
<name>A0ABD3XSB4_SINWO</name>
<keyword evidence="3" id="KW-1185">Reference proteome</keyword>
<dbReference type="Proteomes" id="UP001634394">
    <property type="component" value="Unassembled WGS sequence"/>
</dbReference>